<dbReference type="EMBL" id="CP037423">
    <property type="protein sequence ID" value="QDV42772.1"/>
    <property type="molecule type" value="Genomic_DNA"/>
</dbReference>
<proteinExistence type="predicted"/>
<gene>
    <name evidence="1" type="ORF">Enr13x_26220</name>
</gene>
<dbReference type="AlphaFoldDB" id="A0A518HPJ8"/>
<evidence type="ECO:0000313" key="1">
    <source>
        <dbReference type="EMBL" id="QDV42772.1"/>
    </source>
</evidence>
<organism evidence="1 2">
    <name type="scientific">Stieleria neptunia</name>
    <dbReference type="NCBI Taxonomy" id="2527979"/>
    <lineage>
        <taxon>Bacteria</taxon>
        <taxon>Pseudomonadati</taxon>
        <taxon>Planctomycetota</taxon>
        <taxon>Planctomycetia</taxon>
        <taxon>Pirellulales</taxon>
        <taxon>Pirellulaceae</taxon>
        <taxon>Stieleria</taxon>
    </lineage>
</organism>
<dbReference type="KEGG" id="snep:Enr13x_26220"/>
<name>A0A518HPJ8_9BACT</name>
<sequence>MGTMITHPPVQVQLFLGTSIDRSVFARHLGLKRL</sequence>
<protein>
    <submittedName>
        <fullName evidence="1">Uncharacterized protein</fullName>
    </submittedName>
</protein>
<reference evidence="1 2" key="1">
    <citation type="submission" date="2019-03" db="EMBL/GenBank/DDBJ databases">
        <title>Deep-cultivation of Planctomycetes and their phenomic and genomic characterization uncovers novel biology.</title>
        <authorList>
            <person name="Wiegand S."/>
            <person name="Jogler M."/>
            <person name="Boedeker C."/>
            <person name="Pinto D."/>
            <person name="Vollmers J."/>
            <person name="Rivas-Marin E."/>
            <person name="Kohn T."/>
            <person name="Peeters S.H."/>
            <person name="Heuer A."/>
            <person name="Rast P."/>
            <person name="Oberbeckmann S."/>
            <person name="Bunk B."/>
            <person name="Jeske O."/>
            <person name="Meyerdierks A."/>
            <person name="Storesund J.E."/>
            <person name="Kallscheuer N."/>
            <person name="Luecker S."/>
            <person name="Lage O.M."/>
            <person name="Pohl T."/>
            <person name="Merkel B.J."/>
            <person name="Hornburger P."/>
            <person name="Mueller R.-W."/>
            <person name="Bruemmer F."/>
            <person name="Labrenz M."/>
            <person name="Spormann A.M."/>
            <person name="Op den Camp H."/>
            <person name="Overmann J."/>
            <person name="Amann R."/>
            <person name="Jetten M.S.M."/>
            <person name="Mascher T."/>
            <person name="Medema M.H."/>
            <person name="Devos D.P."/>
            <person name="Kaster A.-K."/>
            <person name="Ovreas L."/>
            <person name="Rohde M."/>
            <person name="Galperin M.Y."/>
            <person name="Jogler C."/>
        </authorList>
    </citation>
    <scope>NUCLEOTIDE SEQUENCE [LARGE SCALE GENOMIC DNA]</scope>
    <source>
        <strain evidence="1 2">Enr13</strain>
    </source>
</reference>
<dbReference type="Proteomes" id="UP000319004">
    <property type="component" value="Chromosome"/>
</dbReference>
<evidence type="ECO:0000313" key="2">
    <source>
        <dbReference type="Proteomes" id="UP000319004"/>
    </source>
</evidence>
<keyword evidence="2" id="KW-1185">Reference proteome</keyword>
<accession>A0A518HPJ8</accession>